<dbReference type="EMBL" id="FWEV01000294">
    <property type="protein sequence ID" value="SLM31963.1"/>
    <property type="molecule type" value="Genomic_DNA"/>
</dbReference>
<reference evidence="1 2" key="1">
    <citation type="submission" date="2017-03" db="EMBL/GenBank/DDBJ databases">
        <authorList>
            <person name="Afonso C.L."/>
            <person name="Miller P.J."/>
            <person name="Scott M.A."/>
            <person name="Spackman E."/>
            <person name="Goraichik I."/>
            <person name="Dimitrov K.M."/>
            <person name="Suarez D.L."/>
            <person name="Swayne D.E."/>
        </authorList>
    </citation>
    <scope>NUCLEOTIDE SEQUENCE [LARGE SCALE GENOMIC DNA]</scope>
    <source>
        <strain evidence="1">PRJEB14757</strain>
    </source>
</reference>
<evidence type="ECO:0000313" key="2">
    <source>
        <dbReference type="Proteomes" id="UP000191931"/>
    </source>
</evidence>
<proteinExistence type="predicted"/>
<evidence type="ECO:0000313" key="1">
    <source>
        <dbReference type="EMBL" id="SLM31963.1"/>
    </source>
</evidence>
<gene>
    <name evidence="1" type="ORF">MTBBW1_510018</name>
</gene>
<dbReference type="AlphaFoldDB" id="A0A1W1HHQ7"/>
<accession>A0A1W1HHQ7</accession>
<sequence>MNLGNPDSDSVDKAYKIIGVDFEIINKKYKGTKEQRNEKTTAYLSVNAYSHLYYLKHICK</sequence>
<dbReference type="STRING" id="1246637.MTBBW1_510018"/>
<organism evidence="1 2">
    <name type="scientific">Desulfamplus magnetovallimortis</name>
    <dbReference type="NCBI Taxonomy" id="1246637"/>
    <lineage>
        <taxon>Bacteria</taxon>
        <taxon>Pseudomonadati</taxon>
        <taxon>Thermodesulfobacteriota</taxon>
        <taxon>Desulfobacteria</taxon>
        <taxon>Desulfobacterales</taxon>
        <taxon>Desulfobacteraceae</taxon>
        <taxon>Desulfamplus</taxon>
    </lineage>
</organism>
<protein>
    <submittedName>
        <fullName evidence="1">Uncharacterized protein</fullName>
    </submittedName>
</protein>
<keyword evidence="2" id="KW-1185">Reference proteome</keyword>
<dbReference type="Proteomes" id="UP000191931">
    <property type="component" value="Unassembled WGS sequence"/>
</dbReference>
<name>A0A1W1HHQ7_9BACT</name>